<sequence length="355" mass="39846">MLVVQSVQTGELLAQKLLRPSGDPDYPGYEYEEPLELRISTWQDTLPSNEFPNDVPLGVLPRDAPFFNKLRFWQHLTPDDELNMPAYSLYFEGGRVPAAGEEANAFPQIVLGDFGNSAADGDDTMLTPVNVLGGEDPEDTELRLWEDTYGIGNTLRRLCQAHLRYERGDEYVHGTADWYSRLPNNIRMADLNARDGSVPDFSDQLVDLLGDFEWDSMEAGTDIHDLEDPLADVTADSRWMVDTLYPAARDRVAAYRNPIGGRPAGYFDGLDVSWTKPDPVMPFVYNTRYAHHAATAPDPAGGHDPDVDWNNKEVVRMCALGRLHQWDDVKPSYELRSLEFNGPTIKPSSQPLGEE</sequence>
<comment type="caution">
    <text evidence="1">The sequence shown here is derived from an EMBL/GenBank/DDBJ whole genome shotgun (WGS) entry which is preliminary data.</text>
</comment>
<evidence type="ECO:0000313" key="1">
    <source>
        <dbReference type="EMBL" id="KAK7728037.1"/>
    </source>
</evidence>
<dbReference type="EMBL" id="JAKNSF020000035">
    <property type="protein sequence ID" value="KAK7728037.1"/>
    <property type="molecule type" value="Genomic_DNA"/>
</dbReference>
<protein>
    <submittedName>
        <fullName evidence="1">Uncharacterized protein</fullName>
    </submittedName>
</protein>
<dbReference type="Proteomes" id="UP001430848">
    <property type="component" value="Unassembled WGS sequence"/>
</dbReference>
<organism evidence="1 2">
    <name type="scientific">Diaporthe eres</name>
    <name type="common">Phomopsis oblonga</name>
    <dbReference type="NCBI Taxonomy" id="83184"/>
    <lineage>
        <taxon>Eukaryota</taxon>
        <taxon>Fungi</taxon>
        <taxon>Dikarya</taxon>
        <taxon>Ascomycota</taxon>
        <taxon>Pezizomycotina</taxon>
        <taxon>Sordariomycetes</taxon>
        <taxon>Sordariomycetidae</taxon>
        <taxon>Diaporthales</taxon>
        <taxon>Diaporthaceae</taxon>
        <taxon>Diaporthe</taxon>
        <taxon>Diaporthe eres species complex</taxon>
    </lineage>
</organism>
<proteinExistence type="predicted"/>
<reference evidence="1 2" key="1">
    <citation type="submission" date="2024-02" db="EMBL/GenBank/DDBJ databases">
        <title>De novo assembly and annotation of 12 fungi associated with fruit tree decline syndrome in Ontario, Canada.</title>
        <authorList>
            <person name="Sulman M."/>
            <person name="Ellouze W."/>
            <person name="Ilyukhin E."/>
        </authorList>
    </citation>
    <scope>NUCLEOTIDE SEQUENCE [LARGE SCALE GENOMIC DNA]</scope>
    <source>
        <strain evidence="1 2">M169</strain>
    </source>
</reference>
<evidence type="ECO:0000313" key="2">
    <source>
        <dbReference type="Proteomes" id="UP001430848"/>
    </source>
</evidence>
<keyword evidence="2" id="KW-1185">Reference proteome</keyword>
<accession>A0ABR1P755</accession>
<name>A0ABR1P755_DIAER</name>
<gene>
    <name evidence="1" type="ORF">SLS63_006888</name>
</gene>